<organism evidence="2 3">
    <name type="scientific">Diacronema lutheri</name>
    <name type="common">Unicellular marine alga</name>
    <name type="synonym">Monochrysis lutheri</name>
    <dbReference type="NCBI Taxonomy" id="2081491"/>
    <lineage>
        <taxon>Eukaryota</taxon>
        <taxon>Haptista</taxon>
        <taxon>Haptophyta</taxon>
        <taxon>Pavlovophyceae</taxon>
        <taxon>Pavlovales</taxon>
        <taxon>Pavlovaceae</taxon>
        <taxon>Diacronema</taxon>
    </lineage>
</organism>
<evidence type="ECO:0008006" key="4">
    <source>
        <dbReference type="Google" id="ProtNLM"/>
    </source>
</evidence>
<name>A0A8J5XGK9_DIALT</name>
<evidence type="ECO:0000313" key="3">
    <source>
        <dbReference type="Proteomes" id="UP000751190"/>
    </source>
</evidence>
<accession>A0A8J5XGK9</accession>
<dbReference type="EMBL" id="JAGTXO010000033">
    <property type="protein sequence ID" value="KAG8460414.1"/>
    <property type="molecule type" value="Genomic_DNA"/>
</dbReference>
<proteinExistence type="predicted"/>
<dbReference type="InterPro" id="IPR036047">
    <property type="entry name" value="F-box-like_dom_sf"/>
</dbReference>
<feature type="compositionally biased region" description="Acidic residues" evidence="1">
    <location>
        <begin position="275"/>
        <end position="292"/>
    </location>
</feature>
<dbReference type="AlphaFoldDB" id="A0A8J5XGK9"/>
<reference evidence="2" key="1">
    <citation type="submission" date="2021-05" db="EMBL/GenBank/DDBJ databases">
        <title>The genome of the haptophyte Pavlova lutheri (Diacronema luteri, Pavlovales) - a model for lipid biosynthesis in eukaryotic algae.</title>
        <authorList>
            <person name="Hulatt C.J."/>
            <person name="Posewitz M.C."/>
        </authorList>
    </citation>
    <scope>NUCLEOTIDE SEQUENCE</scope>
    <source>
        <strain evidence="2">NIVA-4/92</strain>
    </source>
</reference>
<dbReference type="OrthoDB" id="194358at2759"/>
<protein>
    <recommendedName>
        <fullName evidence="4">F-box domain-containing protein</fullName>
    </recommendedName>
</protein>
<evidence type="ECO:0000313" key="2">
    <source>
        <dbReference type="EMBL" id="KAG8460414.1"/>
    </source>
</evidence>
<keyword evidence="3" id="KW-1185">Reference proteome</keyword>
<feature type="region of interest" description="Disordered" evidence="1">
    <location>
        <begin position="270"/>
        <end position="292"/>
    </location>
</feature>
<dbReference type="SUPFAM" id="SSF81383">
    <property type="entry name" value="F-box domain"/>
    <property type="match status" value="1"/>
</dbReference>
<evidence type="ECO:0000256" key="1">
    <source>
        <dbReference type="SAM" id="MobiDB-lite"/>
    </source>
</evidence>
<sequence length="292" mass="31218">MAASGRSQEREAELLAVMLELRAQMATMRAQIERTCARVALLDERVARMERAERTHVGARRVAPCVGAGAARRVPRAPERELRLDGLPTELLVLVAAALPEDDELAASLCCRKLRSAVAQRRAADGRDGTRTAEHTACTSDAKLAWAVLGCGLRLTPRLCAFAAARGSLTQLSWLRAHGCPWDAHTFTAGAASGHLSVLRWAHAKGLAWGAMRGDDDDEHNEEDASARFQTAESAAKLPAVRTRVQEPPLTTASGGAACCGEALIAWVRAQPDGPSDDVQSDSEDEELAGEV</sequence>
<dbReference type="Proteomes" id="UP000751190">
    <property type="component" value="Unassembled WGS sequence"/>
</dbReference>
<gene>
    <name evidence="2" type="ORF">KFE25_011905</name>
</gene>
<comment type="caution">
    <text evidence="2">The sequence shown here is derived from an EMBL/GenBank/DDBJ whole genome shotgun (WGS) entry which is preliminary data.</text>
</comment>